<evidence type="ECO:0000313" key="17">
    <source>
        <dbReference type="Proteomes" id="UP000442533"/>
    </source>
</evidence>
<comment type="caution">
    <text evidence="16">The sequence shown here is derived from an EMBL/GenBank/DDBJ whole genome shotgun (WGS) entry which is preliminary data.</text>
</comment>
<feature type="transmembrane region" description="Helical" evidence="14">
    <location>
        <begin position="424"/>
        <end position="443"/>
    </location>
</feature>
<proteinExistence type="inferred from homology"/>
<evidence type="ECO:0000256" key="3">
    <source>
        <dbReference type="ARBA" id="ARBA00012014"/>
    </source>
</evidence>
<feature type="domain" description="Phosphatidylglycerol lysyltransferase C-terminal" evidence="15">
    <location>
        <begin position="567"/>
        <end position="855"/>
    </location>
</feature>
<organism evidence="16 17">
    <name type="scientific">Paracoccus limosus</name>
    <dbReference type="NCBI Taxonomy" id="913252"/>
    <lineage>
        <taxon>Bacteria</taxon>
        <taxon>Pseudomonadati</taxon>
        <taxon>Pseudomonadota</taxon>
        <taxon>Alphaproteobacteria</taxon>
        <taxon>Rhodobacterales</taxon>
        <taxon>Paracoccaceae</taxon>
        <taxon>Paracoccus</taxon>
    </lineage>
</organism>
<accession>A0A844H6B9</accession>
<dbReference type="EMBL" id="WMIF01000018">
    <property type="protein sequence ID" value="MTH35555.1"/>
    <property type="molecule type" value="Genomic_DNA"/>
</dbReference>
<evidence type="ECO:0000256" key="11">
    <source>
        <dbReference type="ARBA" id="ARBA00023251"/>
    </source>
</evidence>
<evidence type="ECO:0000313" key="16">
    <source>
        <dbReference type="EMBL" id="MTH35555.1"/>
    </source>
</evidence>
<comment type="catalytic activity">
    <reaction evidence="13">
        <text>L-lysyl-tRNA(Lys) + a 1,2-diacyl-sn-glycero-3-phospho-(1'-sn-glycerol) = a 1,2-diacyl-sn-glycero-3-phospho-1'-(3'-O-L-lysyl)-sn-glycerol + tRNA(Lys)</text>
        <dbReference type="Rhea" id="RHEA:10668"/>
        <dbReference type="Rhea" id="RHEA-COMP:9696"/>
        <dbReference type="Rhea" id="RHEA-COMP:9697"/>
        <dbReference type="ChEBI" id="CHEBI:64716"/>
        <dbReference type="ChEBI" id="CHEBI:75792"/>
        <dbReference type="ChEBI" id="CHEBI:78442"/>
        <dbReference type="ChEBI" id="CHEBI:78529"/>
        <dbReference type="EC" id="2.3.2.3"/>
    </reaction>
</comment>
<evidence type="ECO:0000256" key="12">
    <source>
        <dbReference type="ARBA" id="ARBA00031899"/>
    </source>
</evidence>
<dbReference type="OrthoDB" id="145485at2"/>
<dbReference type="GO" id="GO:0006629">
    <property type="term" value="P:lipid metabolic process"/>
    <property type="evidence" value="ECO:0007669"/>
    <property type="project" value="UniProtKB-KW"/>
</dbReference>
<dbReference type="Proteomes" id="UP000442533">
    <property type="component" value="Unassembled WGS sequence"/>
</dbReference>
<dbReference type="GO" id="GO:0050071">
    <property type="term" value="F:phosphatidylglycerol lysyltransferase activity"/>
    <property type="evidence" value="ECO:0007669"/>
    <property type="project" value="UniProtKB-EC"/>
</dbReference>
<reference evidence="16 17" key="1">
    <citation type="submission" date="2019-11" db="EMBL/GenBank/DDBJ databases">
        <authorList>
            <person name="Dong K."/>
        </authorList>
    </citation>
    <scope>NUCLEOTIDE SEQUENCE [LARGE SCALE GENOMIC DNA]</scope>
    <source>
        <strain evidence="16 17">JCM 17370</strain>
    </source>
</reference>
<dbReference type="AlphaFoldDB" id="A0A844H6B9"/>
<dbReference type="InterPro" id="IPR024320">
    <property type="entry name" value="LPG_synthase_C"/>
</dbReference>
<feature type="transmembrane region" description="Helical" evidence="14">
    <location>
        <begin position="349"/>
        <end position="372"/>
    </location>
</feature>
<feature type="transmembrane region" description="Helical" evidence="14">
    <location>
        <begin position="219"/>
        <end position="248"/>
    </location>
</feature>
<gene>
    <name evidence="16" type="primary">mprF</name>
    <name evidence="16" type="ORF">GL279_13185</name>
</gene>
<dbReference type="Pfam" id="PF09924">
    <property type="entry name" value="LPG_synthase_C"/>
    <property type="match status" value="1"/>
</dbReference>
<feature type="transmembrane region" description="Helical" evidence="14">
    <location>
        <begin position="112"/>
        <end position="131"/>
    </location>
</feature>
<keyword evidence="11" id="KW-0046">Antibiotic resistance</keyword>
<dbReference type="NCBIfam" id="NF033480">
    <property type="entry name" value="bifunc_MprF"/>
    <property type="match status" value="1"/>
</dbReference>
<keyword evidence="8 14" id="KW-1133">Transmembrane helix</keyword>
<keyword evidence="10 14" id="KW-0472">Membrane</keyword>
<feature type="transmembrane region" description="Helical" evidence="14">
    <location>
        <begin position="521"/>
        <end position="544"/>
    </location>
</feature>
<feature type="transmembrane region" description="Helical" evidence="14">
    <location>
        <begin position="254"/>
        <end position="272"/>
    </location>
</feature>
<dbReference type="PANTHER" id="PTHR34697">
    <property type="entry name" value="PHOSPHATIDYLGLYCEROL LYSYLTRANSFERASE"/>
    <property type="match status" value="1"/>
</dbReference>
<feature type="transmembrane region" description="Helical" evidence="14">
    <location>
        <begin position="27"/>
        <end position="49"/>
    </location>
</feature>
<feature type="transmembrane region" description="Helical" evidence="14">
    <location>
        <begin position="480"/>
        <end position="501"/>
    </location>
</feature>
<feature type="transmembrane region" description="Helical" evidence="14">
    <location>
        <begin position="70"/>
        <end position="92"/>
    </location>
</feature>
<keyword evidence="9" id="KW-0443">Lipid metabolism</keyword>
<dbReference type="GO" id="GO:0046677">
    <property type="term" value="P:response to antibiotic"/>
    <property type="evidence" value="ECO:0007669"/>
    <property type="project" value="UniProtKB-KW"/>
</dbReference>
<dbReference type="Pfam" id="PF03706">
    <property type="entry name" value="LPG_synthase_TM"/>
    <property type="match status" value="1"/>
</dbReference>
<evidence type="ECO:0000256" key="13">
    <source>
        <dbReference type="ARBA" id="ARBA00047540"/>
    </source>
</evidence>
<keyword evidence="7 14" id="KW-0812">Transmembrane</keyword>
<sequence>MTMRLSPPPERLTDPEDPALAQSARPALWRMLLPYVVAFALFGAGLYALNRMLAPVDIREVAQQIRATPWNVTGLALFTTVLGYLFLAGYDWSALRHIGKPLPLPVSMTGGLMAYAFGNTIGLSAISGGAVRWRVYSGLGLDGYDIAAISTFTAASFGVAASVIGFSALALHPTALGPLLPLPPPTIRLIAIAAILGVMLPLLWAAATRRELHIGRFCLHAPTLGVLGSQLVICLGDIVFSALTLYVLLPVADVSFPTFLAVFAAAMMAGILSHVPGGVGVFESVIIAAMPPSVPIDQVAAGLLLFRLIYYLVPFAMALVLLASYEFWRVLGGRPITTALGRHLAAVEPALRAVTPLAPLLLAVMVFGSGLWMSVAALLPPMTETAELAESFFPLAFVEGSILLSSALGAGLIVLSLGVVRRSLGAFWLTVAAMLTGAVFALLEGLDLEQAGALVLGVLILLPFRSAFHRRSMLTHSAMTPGWIALIIAALAGFGFVLFFAHKDTPYSNEIWWEFAADERAPRALRAGLLVCLLIGLAALFLLLRIPRFRPTPPDARTLEIAGHIAMQGDNPDAGFVLTGDKAVMLSDNHQAFLMFGVAGSSWIAYGPPVGETEACEEVAYSFVDAARRAGARPIFYEVGLDAVPLMLDLGMTLHKMGEEAVIDLTRFSLEGPQRKRLRTTYARAGRDGLTLEIVAPPHSPALLAELRGISDEWLTGKKSREKGFSVGRFDPDWLNHWQIALVRENGTIIAFGNIMTTEHHHVASIDLMRHRLSAPSGTMEFLFTALMLALKERGYPAMSLGMAPLAGLDPHRSRRTWDRFGALIFRHGGSFYKFEGLRAFKDKFGPDWTPHYLATPTAMPPLLPLADAARLIARKPGVGSAVRDED</sequence>
<feature type="transmembrane region" description="Helical" evidence="14">
    <location>
        <begin position="392"/>
        <end position="417"/>
    </location>
</feature>
<evidence type="ECO:0000256" key="4">
    <source>
        <dbReference type="ARBA" id="ARBA00021546"/>
    </source>
</evidence>
<dbReference type="GO" id="GO:0055091">
    <property type="term" value="P:phospholipid homeostasis"/>
    <property type="evidence" value="ECO:0007669"/>
    <property type="project" value="TreeGrafter"/>
</dbReference>
<dbReference type="PANTHER" id="PTHR34697:SF2">
    <property type="entry name" value="PHOSPHATIDYLGLYCEROL LYSYLTRANSFERASE"/>
    <property type="match status" value="1"/>
</dbReference>
<evidence type="ECO:0000256" key="6">
    <source>
        <dbReference type="ARBA" id="ARBA00022679"/>
    </source>
</evidence>
<evidence type="ECO:0000256" key="2">
    <source>
        <dbReference type="ARBA" id="ARBA00008627"/>
    </source>
</evidence>
<dbReference type="InterPro" id="IPR022791">
    <property type="entry name" value="L-PG_synthase/AglD"/>
</dbReference>
<evidence type="ECO:0000256" key="14">
    <source>
        <dbReference type="SAM" id="Phobius"/>
    </source>
</evidence>
<feature type="transmembrane region" description="Helical" evidence="14">
    <location>
        <begin position="186"/>
        <end position="207"/>
    </location>
</feature>
<feature type="transmembrane region" description="Helical" evidence="14">
    <location>
        <begin position="308"/>
        <end position="328"/>
    </location>
</feature>
<comment type="similarity">
    <text evidence="2">Belongs to the LPG synthase family.</text>
</comment>
<dbReference type="SUPFAM" id="SSF55729">
    <property type="entry name" value="Acyl-CoA N-acyltransferases (Nat)"/>
    <property type="match status" value="1"/>
</dbReference>
<dbReference type="EC" id="2.3.2.3" evidence="3"/>
<dbReference type="GO" id="GO:0005886">
    <property type="term" value="C:plasma membrane"/>
    <property type="evidence" value="ECO:0007669"/>
    <property type="project" value="UniProtKB-SubCell"/>
</dbReference>
<protein>
    <recommendedName>
        <fullName evidence="4">Phosphatidylglycerol lysyltransferase</fullName>
        <ecNumber evidence="3">2.3.2.3</ecNumber>
    </recommendedName>
    <alternativeName>
        <fullName evidence="12">Lysylphosphatidylglycerol synthase</fullName>
    </alternativeName>
</protein>
<keyword evidence="17" id="KW-1185">Reference proteome</keyword>
<keyword evidence="5" id="KW-1003">Cell membrane</keyword>
<evidence type="ECO:0000256" key="7">
    <source>
        <dbReference type="ARBA" id="ARBA00022692"/>
    </source>
</evidence>
<dbReference type="InterPro" id="IPR051211">
    <property type="entry name" value="PG_lysyltransferase"/>
</dbReference>
<dbReference type="InterPro" id="IPR016181">
    <property type="entry name" value="Acyl_CoA_acyltransferase"/>
</dbReference>
<comment type="subcellular location">
    <subcellularLocation>
        <location evidence="1">Cell membrane</location>
        <topology evidence="1">Multi-pass membrane protein</topology>
    </subcellularLocation>
</comment>
<evidence type="ECO:0000256" key="9">
    <source>
        <dbReference type="ARBA" id="ARBA00023098"/>
    </source>
</evidence>
<name>A0A844H6B9_9RHOB</name>
<evidence type="ECO:0000259" key="15">
    <source>
        <dbReference type="Pfam" id="PF09924"/>
    </source>
</evidence>
<feature type="transmembrane region" description="Helical" evidence="14">
    <location>
        <begin position="143"/>
        <end position="166"/>
    </location>
</feature>
<evidence type="ECO:0000256" key="1">
    <source>
        <dbReference type="ARBA" id="ARBA00004651"/>
    </source>
</evidence>
<evidence type="ECO:0000256" key="10">
    <source>
        <dbReference type="ARBA" id="ARBA00023136"/>
    </source>
</evidence>
<evidence type="ECO:0000256" key="8">
    <source>
        <dbReference type="ARBA" id="ARBA00022989"/>
    </source>
</evidence>
<keyword evidence="6" id="KW-0808">Transferase</keyword>
<evidence type="ECO:0000256" key="5">
    <source>
        <dbReference type="ARBA" id="ARBA00022475"/>
    </source>
</evidence>
<feature type="transmembrane region" description="Helical" evidence="14">
    <location>
        <begin position="449"/>
        <end position="468"/>
    </location>
</feature>